<dbReference type="CDD" id="cd00978">
    <property type="entry name" value="chitosanase_GH46"/>
    <property type="match status" value="1"/>
</dbReference>
<dbReference type="Gene3D" id="1.20.141.10">
    <property type="entry name" value="Chitosanase, subunit A, domain 1"/>
    <property type="match status" value="1"/>
</dbReference>
<dbReference type="GO" id="GO:0016977">
    <property type="term" value="F:chitosanase activity"/>
    <property type="evidence" value="ECO:0007669"/>
    <property type="project" value="InterPro"/>
</dbReference>
<evidence type="ECO:0000313" key="3">
    <source>
        <dbReference type="Proteomes" id="UP000641932"/>
    </source>
</evidence>
<dbReference type="AlphaFoldDB" id="A0A917ZW05"/>
<dbReference type="EMBL" id="BMMS01000032">
    <property type="protein sequence ID" value="GGO97149.1"/>
    <property type="molecule type" value="Genomic_DNA"/>
</dbReference>
<dbReference type="InterPro" id="IPR023346">
    <property type="entry name" value="Lysozyme-like_dom_sf"/>
</dbReference>
<dbReference type="Gene3D" id="3.30.386.10">
    <property type="entry name" value="Chitosanase, subunit A, domain 2"/>
    <property type="match status" value="1"/>
</dbReference>
<protein>
    <submittedName>
        <fullName evidence="2">Chitosanase</fullName>
    </submittedName>
</protein>
<keyword evidence="3" id="KW-1185">Reference proteome</keyword>
<dbReference type="GO" id="GO:0005975">
    <property type="term" value="P:carbohydrate metabolic process"/>
    <property type="evidence" value="ECO:0007669"/>
    <property type="project" value="InterPro"/>
</dbReference>
<evidence type="ECO:0000313" key="2">
    <source>
        <dbReference type="EMBL" id="GGO97149.1"/>
    </source>
</evidence>
<dbReference type="InterPro" id="IPR000400">
    <property type="entry name" value="Glyco_hydro_46"/>
</dbReference>
<proteinExistence type="predicted"/>
<dbReference type="Proteomes" id="UP000641932">
    <property type="component" value="Unassembled WGS sequence"/>
</dbReference>
<name>A0A917ZW05_9ACTN</name>
<dbReference type="SUPFAM" id="SSF53955">
    <property type="entry name" value="Lysozyme-like"/>
    <property type="match status" value="1"/>
</dbReference>
<feature type="signal peptide" evidence="1">
    <location>
        <begin position="1"/>
        <end position="34"/>
    </location>
</feature>
<organism evidence="2 3">
    <name type="scientific">Wenjunlia tyrosinilytica</name>
    <dbReference type="NCBI Taxonomy" id="1544741"/>
    <lineage>
        <taxon>Bacteria</taxon>
        <taxon>Bacillati</taxon>
        <taxon>Actinomycetota</taxon>
        <taxon>Actinomycetes</taxon>
        <taxon>Kitasatosporales</taxon>
        <taxon>Streptomycetaceae</taxon>
        <taxon>Wenjunlia</taxon>
    </lineage>
</organism>
<comment type="caution">
    <text evidence="2">The sequence shown here is derived from an EMBL/GenBank/DDBJ whole genome shotgun (WGS) entry which is preliminary data.</text>
</comment>
<feature type="chain" id="PRO_5037227503" evidence="1">
    <location>
        <begin position="35"/>
        <end position="279"/>
    </location>
</feature>
<accession>A0A917ZW05</accession>
<reference evidence="2" key="2">
    <citation type="submission" date="2020-09" db="EMBL/GenBank/DDBJ databases">
        <authorList>
            <person name="Sun Q."/>
            <person name="Zhou Y."/>
        </authorList>
    </citation>
    <scope>NUCLEOTIDE SEQUENCE</scope>
    <source>
        <strain evidence="2">CGMCC 4.7201</strain>
    </source>
</reference>
<gene>
    <name evidence="2" type="primary">csn</name>
    <name evidence="2" type="ORF">GCM10012280_58290</name>
</gene>
<reference evidence="2" key="1">
    <citation type="journal article" date="2014" name="Int. J. Syst. Evol. Microbiol.">
        <title>Complete genome sequence of Corynebacterium casei LMG S-19264T (=DSM 44701T), isolated from a smear-ripened cheese.</title>
        <authorList>
            <consortium name="US DOE Joint Genome Institute (JGI-PGF)"/>
            <person name="Walter F."/>
            <person name="Albersmeier A."/>
            <person name="Kalinowski J."/>
            <person name="Ruckert C."/>
        </authorList>
    </citation>
    <scope>NUCLEOTIDE SEQUENCE</scope>
    <source>
        <strain evidence="2">CGMCC 4.7201</strain>
    </source>
</reference>
<dbReference type="RefSeq" id="WP_189134812.1">
    <property type="nucleotide sequence ID" value="NZ_BMMS01000032.1"/>
</dbReference>
<dbReference type="InterPro" id="IPR023099">
    <property type="entry name" value="Glyco_hydro_46_N"/>
</dbReference>
<keyword evidence="1" id="KW-0732">Signal</keyword>
<evidence type="ECO:0000256" key="1">
    <source>
        <dbReference type="SAM" id="SignalP"/>
    </source>
</evidence>
<dbReference type="GO" id="GO:0005576">
    <property type="term" value="C:extracellular region"/>
    <property type="evidence" value="ECO:0007669"/>
    <property type="project" value="InterPro"/>
</dbReference>
<sequence>MSPTTKIRKRARGALALTAASLAIAIAVPTTAFGAGNEWLTGAQRSRADQIISVFENATTAIRYDYAEALPDGRGVTAGRAGFTTNDGDALQVIQTYTNLVPGNPLARFIPELQRLAADGSGDTSGLPEADYISAWKQAAQNDPVFRQVQDDQVNQRYFTPAMQDADNEGLHTALARAELYDASIQHGNGGEYDALPALIARTDQAVGTAAEAGEATWLNAFLDVRKDDLLNPENEATQKEWSESVDRVEAIRRIAQTGNYDLNGPFQITAFDKAYTIN</sequence>
<dbReference type="Pfam" id="PF01374">
    <property type="entry name" value="Glyco_hydro_46"/>
    <property type="match status" value="1"/>
</dbReference>